<accession>I1CK05</accession>
<evidence type="ECO:0000313" key="2">
    <source>
        <dbReference type="Proteomes" id="UP000009138"/>
    </source>
</evidence>
<dbReference type="EMBL" id="CH476743">
    <property type="protein sequence ID" value="EIE88785.1"/>
    <property type="molecule type" value="Genomic_DNA"/>
</dbReference>
<proteinExistence type="predicted"/>
<dbReference type="VEuPathDB" id="FungiDB:RO3G_13496"/>
<reference evidence="1 2" key="1">
    <citation type="journal article" date="2009" name="PLoS Genet.">
        <title>Genomic analysis of the basal lineage fungus Rhizopus oryzae reveals a whole-genome duplication.</title>
        <authorList>
            <person name="Ma L.-J."/>
            <person name="Ibrahim A.S."/>
            <person name="Skory C."/>
            <person name="Grabherr M.G."/>
            <person name="Burger G."/>
            <person name="Butler M."/>
            <person name="Elias M."/>
            <person name="Idnurm A."/>
            <person name="Lang B.F."/>
            <person name="Sone T."/>
            <person name="Abe A."/>
            <person name="Calvo S.E."/>
            <person name="Corrochano L.M."/>
            <person name="Engels R."/>
            <person name="Fu J."/>
            <person name="Hansberg W."/>
            <person name="Kim J.-M."/>
            <person name="Kodira C.D."/>
            <person name="Koehrsen M.J."/>
            <person name="Liu B."/>
            <person name="Miranda-Saavedra D."/>
            <person name="O'Leary S."/>
            <person name="Ortiz-Castellanos L."/>
            <person name="Poulter R."/>
            <person name="Rodriguez-Romero J."/>
            <person name="Ruiz-Herrera J."/>
            <person name="Shen Y.-Q."/>
            <person name="Zeng Q."/>
            <person name="Galagan J."/>
            <person name="Birren B.W."/>
            <person name="Cuomo C.A."/>
            <person name="Wickes B.L."/>
        </authorList>
    </citation>
    <scope>NUCLEOTIDE SEQUENCE [LARGE SCALE GENOMIC DNA]</scope>
    <source>
        <strain evidence="2">RA 99-880 / ATCC MYA-4621 / FGSC 9543 / NRRL 43880</strain>
    </source>
</reference>
<dbReference type="RefSeq" id="XP_067524181.1">
    <property type="nucleotide sequence ID" value="XM_067668080.1"/>
</dbReference>
<keyword evidence="2" id="KW-1185">Reference proteome</keyword>
<protein>
    <submittedName>
        <fullName evidence="1">Uncharacterized protein</fullName>
    </submittedName>
</protein>
<dbReference type="GeneID" id="93620461"/>
<name>I1CK05_RHIO9</name>
<gene>
    <name evidence="1" type="ORF">RO3G_13496</name>
</gene>
<dbReference type="Proteomes" id="UP000009138">
    <property type="component" value="Unassembled WGS sequence"/>
</dbReference>
<sequence>MPPPVEELSIKTFKDIKKQLLQQGLDYQKQHKNLKLLSCYRPTASLDPILWLSMTQKERSRCIRWSLGWLPGGKPKSCPLHPNQLLIKTHAIQCFNMHNRLQMPNIIEDPLSFLLNLLPTKLPRSSRTITPWILSWLTICSILSELDHLYNHIDTCTSCLLIRIVL</sequence>
<dbReference type="AlphaFoldDB" id="I1CK05"/>
<evidence type="ECO:0000313" key="1">
    <source>
        <dbReference type="EMBL" id="EIE88785.1"/>
    </source>
</evidence>
<organism evidence="1 2">
    <name type="scientific">Rhizopus delemar (strain RA 99-880 / ATCC MYA-4621 / FGSC 9543 / NRRL 43880)</name>
    <name type="common">Mucormycosis agent</name>
    <name type="synonym">Rhizopus arrhizus var. delemar</name>
    <dbReference type="NCBI Taxonomy" id="246409"/>
    <lineage>
        <taxon>Eukaryota</taxon>
        <taxon>Fungi</taxon>
        <taxon>Fungi incertae sedis</taxon>
        <taxon>Mucoromycota</taxon>
        <taxon>Mucoromycotina</taxon>
        <taxon>Mucoromycetes</taxon>
        <taxon>Mucorales</taxon>
        <taxon>Mucorineae</taxon>
        <taxon>Rhizopodaceae</taxon>
        <taxon>Rhizopus</taxon>
    </lineage>
</organism>
<dbReference type="InParanoid" id="I1CK05"/>